<name>A0ACA9TH04_BIOOC</name>
<reference evidence="1" key="2">
    <citation type="submission" date="2021-10" db="EMBL/GenBank/DDBJ databases">
        <authorList>
            <person name="Piombo E."/>
        </authorList>
    </citation>
    <scope>NUCLEOTIDE SEQUENCE</scope>
</reference>
<keyword evidence="2" id="KW-1185">Reference proteome</keyword>
<dbReference type="Proteomes" id="UP000836387">
    <property type="component" value="Unassembled WGS sequence"/>
</dbReference>
<proteinExistence type="predicted"/>
<accession>A0ACA9TH04</accession>
<reference evidence="1" key="1">
    <citation type="submission" date="2020-04" db="EMBL/GenBank/DDBJ databases">
        <authorList>
            <person name="Broberg M."/>
        </authorList>
    </citation>
    <scope>NUCLEOTIDE SEQUENCE</scope>
</reference>
<protein>
    <submittedName>
        <fullName evidence="1">Uncharacterized protein</fullName>
    </submittedName>
</protein>
<gene>
    <name evidence="1" type="ORF">CRV2_00010495</name>
</gene>
<sequence>MDQIEPQHHFFASFSDGTIDPRVLTLPAVSEDLIFEEEQDTSACSSSGLEDIAFDDCNPGSISECNLEYQSSLAESPNLQNHEILDPSSIFMHQEAASMPGPISYDQASQTTRINSPPGRPLLPKPIGAPSPEKSLQWDEKERTREPKRRKRKDPKDLMKNKRKESKPERCPMRMCFEGFPYKRELDRHLVSTHRPEAARRGLDVSKCKCEVCGQEFDNIRYDRLVKHMKLKHPNYRL</sequence>
<evidence type="ECO:0000313" key="2">
    <source>
        <dbReference type="Proteomes" id="UP000836387"/>
    </source>
</evidence>
<comment type="caution">
    <text evidence="1">The sequence shown here is derived from an EMBL/GenBank/DDBJ whole genome shotgun (WGS) entry which is preliminary data.</text>
</comment>
<organism evidence="1 2">
    <name type="scientific">Clonostachys rosea f. rosea IK726</name>
    <dbReference type="NCBI Taxonomy" id="1349383"/>
    <lineage>
        <taxon>Eukaryota</taxon>
        <taxon>Fungi</taxon>
        <taxon>Dikarya</taxon>
        <taxon>Ascomycota</taxon>
        <taxon>Pezizomycotina</taxon>
        <taxon>Sordariomycetes</taxon>
        <taxon>Hypocreomycetidae</taxon>
        <taxon>Hypocreales</taxon>
        <taxon>Bionectriaceae</taxon>
        <taxon>Clonostachys</taxon>
    </lineage>
</organism>
<dbReference type="EMBL" id="CADEHS020000004">
    <property type="protein sequence ID" value="CAG9940163.1"/>
    <property type="molecule type" value="Genomic_DNA"/>
</dbReference>
<evidence type="ECO:0000313" key="1">
    <source>
        <dbReference type="EMBL" id="CAG9940163.1"/>
    </source>
</evidence>